<evidence type="ECO:0000256" key="8">
    <source>
        <dbReference type="ARBA" id="ARBA00019973"/>
    </source>
</evidence>
<keyword evidence="10" id="KW-0963">Cytoplasm</keyword>
<evidence type="ECO:0000256" key="2">
    <source>
        <dbReference type="ARBA" id="ARBA00004496"/>
    </source>
</evidence>
<dbReference type="PANTHER" id="PTHR12209:SF0">
    <property type="entry name" value="EKC_KEOPS COMPLEX SUBUNIT TP53RK"/>
    <property type="match status" value="1"/>
</dbReference>
<comment type="subunit">
    <text evidence="5">Component of the EKC/KEOPS complex composed of at least BUD32, CGI121, GON7, KAE1 and PCC1; the whole complex dimerizes.</text>
</comment>
<dbReference type="NCBIfam" id="TIGR03724">
    <property type="entry name" value="arch_bud32"/>
    <property type="match status" value="1"/>
</dbReference>
<evidence type="ECO:0000256" key="5">
    <source>
        <dbReference type="ARBA" id="ARBA00011534"/>
    </source>
</evidence>
<dbReference type="InterPro" id="IPR022495">
    <property type="entry name" value="Bud32"/>
</dbReference>
<name>A0A9P8TPY8_WICPI</name>
<evidence type="ECO:0000256" key="17">
    <source>
        <dbReference type="ARBA" id="ARBA00022801"/>
    </source>
</evidence>
<dbReference type="EMBL" id="JAEUBG010000709">
    <property type="protein sequence ID" value="KAH3687633.1"/>
    <property type="molecule type" value="Genomic_DNA"/>
</dbReference>
<organism evidence="29 30">
    <name type="scientific">Wickerhamomyces pijperi</name>
    <name type="common">Yeast</name>
    <name type="synonym">Pichia pijperi</name>
    <dbReference type="NCBI Taxonomy" id="599730"/>
    <lineage>
        <taxon>Eukaryota</taxon>
        <taxon>Fungi</taxon>
        <taxon>Dikarya</taxon>
        <taxon>Ascomycota</taxon>
        <taxon>Saccharomycotina</taxon>
        <taxon>Saccharomycetes</taxon>
        <taxon>Phaffomycetales</taxon>
        <taxon>Wickerhamomycetaceae</taxon>
        <taxon>Wickerhamomyces</taxon>
    </lineage>
</organism>
<feature type="domain" description="Protein kinase" evidence="28">
    <location>
        <begin position="15"/>
        <end position="260"/>
    </location>
</feature>
<reference evidence="29" key="2">
    <citation type="submission" date="2021-01" db="EMBL/GenBank/DDBJ databases">
        <authorList>
            <person name="Schikora-Tamarit M.A."/>
        </authorList>
    </citation>
    <scope>NUCLEOTIDE SEQUENCE</scope>
    <source>
        <strain evidence="29">CBS2887</strain>
    </source>
</reference>
<evidence type="ECO:0000256" key="12">
    <source>
        <dbReference type="ARBA" id="ARBA00022553"/>
    </source>
</evidence>
<dbReference type="Proteomes" id="UP000774326">
    <property type="component" value="Unassembled WGS sequence"/>
</dbReference>
<evidence type="ECO:0000313" key="29">
    <source>
        <dbReference type="EMBL" id="KAH3687633.1"/>
    </source>
</evidence>
<keyword evidence="20" id="KW-0805">Transcription regulation</keyword>
<comment type="similarity">
    <text evidence="4">Belongs to the protein kinase superfamily. BUD32 family.</text>
</comment>
<keyword evidence="18" id="KW-0067">ATP-binding</keyword>
<dbReference type="SUPFAM" id="SSF56112">
    <property type="entry name" value="Protein kinase-like (PK-like)"/>
    <property type="match status" value="1"/>
</dbReference>
<keyword evidence="17" id="KW-0378">Hydrolase</keyword>
<dbReference type="EC" id="2.7.11.1" evidence="6"/>
<evidence type="ECO:0000256" key="19">
    <source>
        <dbReference type="ARBA" id="ARBA00022895"/>
    </source>
</evidence>
<dbReference type="PROSITE" id="PS50011">
    <property type="entry name" value="PROTEIN_KINASE_DOM"/>
    <property type="match status" value="1"/>
</dbReference>
<dbReference type="GO" id="GO:0000408">
    <property type="term" value="C:EKC/KEOPS complex"/>
    <property type="evidence" value="ECO:0007669"/>
    <property type="project" value="TreeGrafter"/>
</dbReference>
<evidence type="ECO:0000256" key="27">
    <source>
        <dbReference type="ARBA" id="ARBA00048679"/>
    </source>
</evidence>
<dbReference type="InterPro" id="IPR008266">
    <property type="entry name" value="Tyr_kinase_AS"/>
</dbReference>
<evidence type="ECO:0000313" key="30">
    <source>
        <dbReference type="Proteomes" id="UP000774326"/>
    </source>
</evidence>
<keyword evidence="16" id="KW-0418">Kinase</keyword>
<evidence type="ECO:0000256" key="14">
    <source>
        <dbReference type="ARBA" id="ARBA00022694"/>
    </source>
</evidence>
<dbReference type="FunFam" id="1.10.510.10:FF:000745">
    <property type="entry name" value="Serine/threonine-protein kinase BUD32"/>
    <property type="match status" value="1"/>
</dbReference>
<comment type="caution">
    <text evidence="29">The sequence shown here is derived from an EMBL/GenBank/DDBJ whole genome shotgun (WGS) entry which is preliminary data.</text>
</comment>
<dbReference type="GO" id="GO:0005524">
    <property type="term" value="F:ATP binding"/>
    <property type="evidence" value="ECO:0007669"/>
    <property type="project" value="UniProtKB-KW"/>
</dbReference>
<dbReference type="Pfam" id="PF06293">
    <property type="entry name" value="Kdo"/>
    <property type="match status" value="1"/>
</dbReference>
<evidence type="ECO:0000259" key="28">
    <source>
        <dbReference type="PROSITE" id="PS50011"/>
    </source>
</evidence>
<keyword evidence="15" id="KW-0547">Nucleotide-binding</keyword>
<dbReference type="FunFam" id="3.30.200.20:FF:000639">
    <property type="entry name" value="Serine/threonine-protein kinase BUD32"/>
    <property type="match status" value="1"/>
</dbReference>
<dbReference type="OrthoDB" id="3399at2759"/>
<dbReference type="Gene3D" id="3.30.200.20">
    <property type="entry name" value="Phosphorylase Kinase, domain 1"/>
    <property type="match status" value="1"/>
</dbReference>
<evidence type="ECO:0000256" key="21">
    <source>
        <dbReference type="ARBA" id="ARBA00023159"/>
    </source>
</evidence>
<evidence type="ECO:0000256" key="26">
    <source>
        <dbReference type="ARBA" id="ARBA00047899"/>
    </source>
</evidence>
<dbReference type="InterPro" id="IPR011009">
    <property type="entry name" value="Kinase-like_dom_sf"/>
</dbReference>
<dbReference type="GO" id="GO:0005829">
    <property type="term" value="C:cytosol"/>
    <property type="evidence" value="ECO:0007669"/>
    <property type="project" value="TreeGrafter"/>
</dbReference>
<dbReference type="GO" id="GO:0004674">
    <property type="term" value="F:protein serine/threonine kinase activity"/>
    <property type="evidence" value="ECO:0007669"/>
    <property type="project" value="UniProtKB-KW"/>
</dbReference>
<dbReference type="PANTHER" id="PTHR12209">
    <property type="entry name" value="NON-SPECIFIC SERINE/THREONINE PROTEIN KINASE"/>
    <property type="match status" value="1"/>
</dbReference>
<proteinExistence type="inferred from homology"/>
<dbReference type="Gene3D" id="1.10.510.10">
    <property type="entry name" value="Transferase(Phosphotransferase) domain 1"/>
    <property type="match status" value="1"/>
</dbReference>
<evidence type="ECO:0000256" key="20">
    <source>
        <dbReference type="ARBA" id="ARBA00023015"/>
    </source>
</evidence>
<evidence type="ECO:0000256" key="7">
    <source>
        <dbReference type="ARBA" id="ARBA00013948"/>
    </source>
</evidence>
<evidence type="ECO:0000256" key="23">
    <source>
        <dbReference type="ARBA" id="ARBA00023242"/>
    </source>
</evidence>
<dbReference type="GO" id="GO:0005634">
    <property type="term" value="C:nucleus"/>
    <property type="evidence" value="ECO:0007669"/>
    <property type="project" value="UniProtKB-SubCell"/>
</dbReference>
<evidence type="ECO:0000256" key="6">
    <source>
        <dbReference type="ARBA" id="ARBA00012513"/>
    </source>
</evidence>
<evidence type="ECO:0000256" key="22">
    <source>
        <dbReference type="ARBA" id="ARBA00023163"/>
    </source>
</evidence>
<evidence type="ECO:0000256" key="11">
    <source>
        <dbReference type="ARBA" id="ARBA00022527"/>
    </source>
</evidence>
<keyword evidence="13" id="KW-0808">Transferase</keyword>
<dbReference type="GO" id="GO:0070525">
    <property type="term" value="P:tRNA threonylcarbamoyladenosine metabolic process"/>
    <property type="evidence" value="ECO:0007669"/>
    <property type="project" value="TreeGrafter"/>
</dbReference>
<protein>
    <recommendedName>
        <fullName evidence="8">EKC/KEOPS complex subunit BUD32</fullName>
        <ecNumber evidence="6">2.7.11.1</ecNumber>
    </recommendedName>
    <alternativeName>
        <fullName evidence="24 25">Atypical Serine/threonine protein kinase BUD32</fullName>
    </alternativeName>
    <alternativeName>
        <fullName evidence="7">EKC/KEOPS complex subunit bud32</fullName>
    </alternativeName>
</protein>
<comment type="catalytic activity">
    <reaction evidence="26">
        <text>L-threonyl-[protein] + ATP = O-phospho-L-threonyl-[protein] + ADP + H(+)</text>
        <dbReference type="Rhea" id="RHEA:46608"/>
        <dbReference type="Rhea" id="RHEA-COMP:11060"/>
        <dbReference type="Rhea" id="RHEA-COMP:11605"/>
        <dbReference type="ChEBI" id="CHEBI:15378"/>
        <dbReference type="ChEBI" id="CHEBI:30013"/>
        <dbReference type="ChEBI" id="CHEBI:30616"/>
        <dbReference type="ChEBI" id="CHEBI:61977"/>
        <dbReference type="ChEBI" id="CHEBI:456216"/>
        <dbReference type="EC" id="2.7.11.1"/>
    </reaction>
</comment>
<evidence type="ECO:0000256" key="1">
    <source>
        <dbReference type="ARBA" id="ARBA00004123"/>
    </source>
</evidence>
<reference evidence="29" key="1">
    <citation type="journal article" date="2021" name="Open Biol.">
        <title>Shared evolutionary footprints suggest mitochondrial oxidative damage underlies multiple complex I losses in fungi.</title>
        <authorList>
            <person name="Schikora-Tamarit M.A."/>
            <person name="Marcet-Houben M."/>
            <person name="Nosek J."/>
            <person name="Gabaldon T."/>
        </authorList>
    </citation>
    <scope>NUCLEOTIDE SEQUENCE</scope>
    <source>
        <strain evidence="29">CBS2887</strain>
    </source>
</reference>
<keyword evidence="9" id="KW-0158">Chromosome</keyword>
<accession>A0A9P8TPY8</accession>
<evidence type="ECO:0000256" key="13">
    <source>
        <dbReference type="ARBA" id="ARBA00022679"/>
    </source>
</evidence>
<evidence type="ECO:0000256" key="24">
    <source>
        <dbReference type="ARBA" id="ARBA00030980"/>
    </source>
</evidence>
<keyword evidence="21" id="KW-0010">Activator</keyword>
<gene>
    <name evidence="29" type="ORF">WICPIJ_001386</name>
</gene>
<keyword evidence="23" id="KW-0539">Nucleus</keyword>
<keyword evidence="11" id="KW-0723">Serine/threonine-protein kinase</keyword>
<evidence type="ECO:0000256" key="9">
    <source>
        <dbReference type="ARBA" id="ARBA00022454"/>
    </source>
</evidence>
<comment type="subcellular location">
    <subcellularLocation>
        <location evidence="3">Chromosome</location>
        <location evidence="3">Telomere</location>
    </subcellularLocation>
    <subcellularLocation>
        <location evidence="2">Cytoplasm</location>
    </subcellularLocation>
    <subcellularLocation>
        <location evidence="1">Nucleus</location>
    </subcellularLocation>
</comment>
<keyword evidence="19" id="KW-0779">Telomere</keyword>
<dbReference type="GO" id="GO:0000781">
    <property type="term" value="C:chromosome, telomeric region"/>
    <property type="evidence" value="ECO:0007669"/>
    <property type="project" value="UniProtKB-SubCell"/>
</dbReference>
<evidence type="ECO:0000256" key="18">
    <source>
        <dbReference type="ARBA" id="ARBA00022840"/>
    </source>
</evidence>
<dbReference type="AlphaFoldDB" id="A0A9P8TPY8"/>
<evidence type="ECO:0000256" key="15">
    <source>
        <dbReference type="ARBA" id="ARBA00022741"/>
    </source>
</evidence>
<dbReference type="GO" id="GO:0016787">
    <property type="term" value="F:hydrolase activity"/>
    <property type="evidence" value="ECO:0007669"/>
    <property type="project" value="UniProtKB-KW"/>
</dbReference>
<keyword evidence="14" id="KW-0819">tRNA processing</keyword>
<dbReference type="InterPro" id="IPR000719">
    <property type="entry name" value="Prot_kinase_dom"/>
</dbReference>
<keyword evidence="22" id="KW-0804">Transcription</keyword>
<evidence type="ECO:0000256" key="4">
    <source>
        <dbReference type="ARBA" id="ARBA00010630"/>
    </source>
</evidence>
<sequence>MSDELIQLAQSHLQNIPLQVISQGAEAIVFTTKTHPYLPTSKDSHTEYIIKYRPPKKYRHPQLDATLTKHRTIAEARLLQRLTNIPEIQSPGLIALDARNGIIWMEKVGYELIDYDDKISSLKNWLWRYNDNQEKALTEEIKIALEKVGCMIGKAHVNDVIHGDLTSSNIIITEAQEACLIDFGLSYQSALPEDKGVDLYVLDRAILSTHPKYAEQYNEWLMAGYERGYGKDKKSLIKLKEVLKRYEEVRLRGRKRSMLG</sequence>
<comment type="catalytic activity">
    <reaction evidence="27">
        <text>L-seryl-[protein] + ATP = O-phospho-L-seryl-[protein] + ADP + H(+)</text>
        <dbReference type="Rhea" id="RHEA:17989"/>
        <dbReference type="Rhea" id="RHEA-COMP:9863"/>
        <dbReference type="Rhea" id="RHEA-COMP:11604"/>
        <dbReference type="ChEBI" id="CHEBI:15378"/>
        <dbReference type="ChEBI" id="CHEBI:29999"/>
        <dbReference type="ChEBI" id="CHEBI:30616"/>
        <dbReference type="ChEBI" id="CHEBI:83421"/>
        <dbReference type="ChEBI" id="CHEBI:456216"/>
        <dbReference type="EC" id="2.7.11.1"/>
    </reaction>
</comment>
<keyword evidence="12" id="KW-0597">Phosphoprotein</keyword>
<evidence type="ECO:0000256" key="3">
    <source>
        <dbReference type="ARBA" id="ARBA00004574"/>
    </source>
</evidence>
<dbReference type="GO" id="GO:0008033">
    <property type="term" value="P:tRNA processing"/>
    <property type="evidence" value="ECO:0007669"/>
    <property type="project" value="UniProtKB-KW"/>
</dbReference>
<keyword evidence="30" id="KW-1185">Reference proteome</keyword>
<dbReference type="PROSITE" id="PS00109">
    <property type="entry name" value="PROTEIN_KINASE_TYR"/>
    <property type="match status" value="1"/>
</dbReference>
<evidence type="ECO:0000256" key="16">
    <source>
        <dbReference type="ARBA" id="ARBA00022777"/>
    </source>
</evidence>
<evidence type="ECO:0000256" key="10">
    <source>
        <dbReference type="ARBA" id="ARBA00022490"/>
    </source>
</evidence>
<evidence type="ECO:0000256" key="25">
    <source>
        <dbReference type="ARBA" id="ARBA00033194"/>
    </source>
</evidence>